<reference evidence="2 3" key="1">
    <citation type="submission" date="2018-06" db="EMBL/GenBank/DDBJ databases">
        <title>Genomic Encyclopedia of Archaeal and Bacterial Type Strains, Phase II (KMG-II): from individual species to whole genera.</title>
        <authorList>
            <person name="Goeker M."/>
        </authorList>
    </citation>
    <scope>NUCLEOTIDE SEQUENCE [LARGE SCALE GENOMIC DNA]</scope>
    <source>
        <strain evidence="2 3">DSM 23857</strain>
    </source>
</reference>
<dbReference type="RefSeq" id="WP_148707383.1">
    <property type="nucleotide sequence ID" value="NZ_QLLL01000007.1"/>
</dbReference>
<feature type="signal peptide" evidence="1">
    <location>
        <begin position="1"/>
        <end position="17"/>
    </location>
</feature>
<sequence>MRKILLSVAAVSMLMMACSKDDKNDNGGGNGNGNGNGDGTTNGATTAGSSYVLGILEPANYNQYISKIIGQDNDTTWISYDANNRVSLVHEKYTKGQVTISLMTPTYTDGKLVSHAQTYNNEPKQLDRGYTYDAKGKVQKILYYEDGAWVYAYDSIAYNAAGKIEASYYYIKQSKTDPFYQAGKDVATYDAKGNITKIEEYWRTSATAPQNKISTNNLEYDEKPNAFLPILLHYDSFDLSRLSLHNVTKQTILDEKGAVSDLITFAYEYDAAGFPIKMTVNELDKNTQATTYTSVYTLSYNKK</sequence>
<feature type="chain" id="PRO_5016285649" description="YD repeat-containing protein" evidence="1">
    <location>
        <begin position="18"/>
        <end position="303"/>
    </location>
</feature>
<dbReference type="EMBL" id="QLLL01000007">
    <property type="protein sequence ID" value="RAJ01584.1"/>
    <property type="molecule type" value="Genomic_DNA"/>
</dbReference>
<dbReference type="Proteomes" id="UP000249547">
    <property type="component" value="Unassembled WGS sequence"/>
</dbReference>
<dbReference type="AlphaFoldDB" id="A0A327QCL8"/>
<evidence type="ECO:0000256" key="1">
    <source>
        <dbReference type="SAM" id="SignalP"/>
    </source>
</evidence>
<proteinExistence type="predicted"/>
<keyword evidence="1" id="KW-0732">Signal</keyword>
<evidence type="ECO:0000313" key="3">
    <source>
        <dbReference type="Proteomes" id="UP000249547"/>
    </source>
</evidence>
<keyword evidence="3" id="KW-1185">Reference proteome</keyword>
<organism evidence="2 3">
    <name type="scientific">Chitinophaga skermanii</name>
    <dbReference type="NCBI Taxonomy" id="331697"/>
    <lineage>
        <taxon>Bacteria</taxon>
        <taxon>Pseudomonadati</taxon>
        <taxon>Bacteroidota</taxon>
        <taxon>Chitinophagia</taxon>
        <taxon>Chitinophagales</taxon>
        <taxon>Chitinophagaceae</taxon>
        <taxon>Chitinophaga</taxon>
    </lineage>
</organism>
<comment type="caution">
    <text evidence="2">The sequence shown here is derived from an EMBL/GenBank/DDBJ whole genome shotgun (WGS) entry which is preliminary data.</text>
</comment>
<protein>
    <recommendedName>
        <fullName evidence="4">YD repeat-containing protein</fullName>
    </recommendedName>
</protein>
<gene>
    <name evidence="2" type="ORF">LX64_03800</name>
</gene>
<name>A0A327QCL8_9BACT</name>
<evidence type="ECO:0008006" key="4">
    <source>
        <dbReference type="Google" id="ProtNLM"/>
    </source>
</evidence>
<dbReference type="PROSITE" id="PS51257">
    <property type="entry name" value="PROKAR_LIPOPROTEIN"/>
    <property type="match status" value="1"/>
</dbReference>
<accession>A0A327QCL8</accession>
<evidence type="ECO:0000313" key="2">
    <source>
        <dbReference type="EMBL" id="RAJ01584.1"/>
    </source>
</evidence>
<dbReference type="OrthoDB" id="664300at2"/>